<dbReference type="AlphaFoldDB" id="A0A9D4MVR2"/>
<reference evidence="2" key="2">
    <citation type="submission" date="2020-11" db="EMBL/GenBank/DDBJ databases">
        <authorList>
            <person name="McCartney M.A."/>
            <person name="Auch B."/>
            <person name="Kono T."/>
            <person name="Mallez S."/>
            <person name="Becker A."/>
            <person name="Gohl D.M."/>
            <person name="Silverstein K.A.T."/>
            <person name="Koren S."/>
            <person name="Bechman K.B."/>
            <person name="Herman A."/>
            <person name="Abrahante J.E."/>
            <person name="Garbe J."/>
        </authorList>
    </citation>
    <scope>NUCLEOTIDE SEQUENCE</scope>
    <source>
        <strain evidence="2">Duluth1</strain>
        <tissue evidence="2">Whole animal</tissue>
    </source>
</reference>
<evidence type="ECO:0000256" key="1">
    <source>
        <dbReference type="SAM" id="MobiDB-lite"/>
    </source>
</evidence>
<feature type="compositionally biased region" description="Polar residues" evidence="1">
    <location>
        <begin position="100"/>
        <end position="109"/>
    </location>
</feature>
<dbReference type="Proteomes" id="UP000828390">
    <property type="component" value="Unassembled WGS sequence"/>
</dbReference>
<protein>
    <submittedName>
        <fullName evidence="2">Uncharacterized protein</fullName>
    </submittedName>
</protein>
<comment type="caution">
    <text evidence="2">The sequence shown here is derived from an EMBL/GenBank/DDBJ whole genome shotgun (WGS) entry which is preliminary data.</text>
</comment>
<organism evidence="2 3">
    <name type="scientific">Dreissena polymorpha</name>
    <name type="common">Zebra mussel</name>
    <name type="synonym">Mytilus polymorpha</name>
    <dbReference type="NCBI Taxonomy" id="45954"/>
    <lineage>
        <taxon>Eukaryota</taxon>
        <taxon>Metazoa</taxon>
        <taxon>Spiralia</taxon>
        <taxon>Lophotrochozoa</taxon>
        <taxon>Mollusca</taxon>
        <taxon>Bivalvia</taxon>
        <taxon>Autobranchia</taxon>
        <taxon>Heteroconchia</taxon>
        <taxon>Euheterodonta</taxon>
        <taxon>Imparidentia</taxon>
        <taxon>Neoheterodontei</taxon>
        <taxon>Myida</taxon>
        <taxon>Dreissenoidea</taxon>
        <taxon>Dreissenidae</taxon>
        <taxon>Dreissena</taxon>
    </lineage>
</organism>
<gene>
    <name evidence="2" type="ORF">DPMN_006598</name>
</gene>
<proteinExistence type="predicted"/>
<evidence type="ECO:0000313" key="3">
    <source>
        <dbReference type="Proteomes" id="UP000828390"/>
    </source>
</evidence>
<feature type="region of interest" description="Disordered" evidence="1">
    <location>
        <begin position="81"/>
        <end position="118"/>
    </location>
</feature>
<keyword evidence="3" id="KW-1185">Reference proteome</keyword>
<accession>A0A9D4MVR2</accession>
<sequence>MNGTLMTMIAQYRVINAQKSQHLSCDTGIILRQYRKMMKGAVVEWKCRICSRPAEVLPEVPMETADIAEESELTAEVLPEVPMETADISEESKLTIPEISESQDSSYMSELSRHNKRPSRRSVILYNWPEHRSTDRATGPINTGASSR</sequence>
<dbReference type="EMBL" id="JAIWYP010000001">
    <property type="protein sequence ID" value="KAH3882654.1"/>
    <property type="molecule type" value="Genomic_DNA"/>
</dbReference>
<reference evidence="2" key="1">
    <citation type="journal article" date="2019" name="bioRxiv">
        <title>The Genome of the Zebra Mussel, Dreissena polymorpha: A Resource for Invasive Species Research.</title>
        <authorList>
            <person name="McCartney M.A."/>
            <person name="Auch B."/>
            <person name="Kono T."/>
            <person name="Mallez S."/>
            <person name="Zhang Y."/>
            <person name="Obille A."/>
            <person name="Becker A."/>
            <person name="Abrahante J.E."/>
            <person name="Garbe J."/>
            <person name="Badalamenti J.P."/>
            <person name="Herman A."/>
            <person name="Mangelson H."/>
            <person name="Liachko I."/>
            <person name="Sullivan S."/>
            <person name="Sone E.D."/>
            <person name="Koren S."/>
            <person name="Silverstein K.A.T."/>
            <person name="Beckman K.B."/>
            <person name="Gohl D.M."/>
        </authorList>
    </citation>
    <scope>NUCLEOTIDE SEQUENCE</scope>
    <source>
        <strain evidence="2">Duluth1</strain>
        <tissue evidence="2">Whole animal</tissue>
    </source>
</reference>
<evidence type="ECO:0000313" key="2">
    <source>
        <dbReference type="EMBL" id="KAH3882654.1"/>
    </source>
</evidence>
<name>A0A9D4MVR2_DREPO</name>